<dbReference type="AlphaFoldDB" id="A0A2T7DV56"/>
<evidence type="ECO:0000313" key="1">
    <source>
        <dbReference type="EMBL" id="PUZ59477.1"/>
    </source>
</evidence>
<evidence type="ECO:0000313" key="2">
    <source>
        <dbReference type="Proteomes" id="UP000244336"/>
    </source>
</evidence>
<sequence>MPFLSCAPPAVGALRTGFLLVFDAGSIPVYGSLGSSSLVMGRSQLRIPKFLCGCNIDS</sequence>
<dbReference type="Proteomes" id="UP000244336">
    <property type="component" value="Chromosome 4"/>
</dbReference>
<organism evidence="1 2">
    <name type="scientific">Panicum hallii var. hallii</name>
    <dbReference type="NCBI Taxonomy" id="1504633"/>
    <lineage>
        <taxon>Eukaryota</taxon>
        <taxon>Viridiplantae</taxon>
        <taxon>Streptophyta</taxon>
        <taxon>Embryophyta</taxon>
        <taxon>Tracheophyta</taxon>
        <taxon>Spermatophyta</taxon>
        <taxon>Magnoliopsida</taxon>
        <taxon>Liliopsida</taxon>
        <taxon>Poales</taxon>
        <taxon>Poaceae</taxon>
        <taxon>PACMAD clade</taxon>
        <taxon>Panicoideae</taxon>
        <taxon>Panicodae</taxon>
        <taxon>Paniceae</taxon>
        <taxon>Panicinae</taxon>
        <taxon>Panicum</taxon>
        <taxon>Panicum sect. Panicum</taxon>
    </lineage>
</organism>
<keyword evidence="2" id="KW-1185">Reference proteome</keyword>
<protein>
    <submittedName>
        <fullName evidence="1">Uncharacterized protein</fullName>
    </submittedName>
</protein>
<gene>
    <name evidence="1" type="ORF">GQ55_4G044800</name>
</gene>
<dbReference type="Gramene" id="PUZ59477">
    <property type="protein sequence ID" value="PUZ59477"/>
    <property type="gene ID" value="GQ55_4G044800"/>
</dbReference>
<name>A0A2T7DV56_9POAL</name>
<accession>A0A2T7DV56</accession>
<reference evidence="1 2" key="1">
    <citation type="submission" date="2018-04" db="EMBL/GenBank/DDBJ databases">
        <title>WGS assembly of Panicum hallii var. hallii HAL2.</title>
        <authorList>
            <person name="Lovell J."/>
            <person name="Jenkins J."/>
            <person name="Lowry D."/>
            <person name="Mamidi S."/>
            <person name="Sreedasyam A."/>
            <person name="Weng X."/>
            <person name="Barry K."/>
            <person name="Bonette J."/>
            <person name="Campitelli B."/>
            <person name="Daum C."/>
            <person name="Gordon S."/>
            <person name="Gould B."/>
            <person name="Lipzen A."/>
            <person name="MacQueen A."/>
            <person name="Palacio-Mejia J."/>
            <person name="Plott C."/>
            <person name="Shakirov E."/>
            <person name="Shu S."/>
            <person name="Yoshinaga Y."/>
            <person name="Zane M."/>
            <person name="Rokhsar D."/>
            <person name="Grimwood J."/>
            <person name="Schmutz J."/>
            <person name="Juenger T."/>
        </authorList>
    </citation>
    <scope>NUCLEOTIDE SEQUENCE [LARGE SCALE GENOMIC DNA]</scope>
    <source>
        <strain evidence="2">cv. HAL2</strain>
    </source>
</reference>
<dbReference type="EMBL" id="CM009752">
    <property type="protein sequence ID" value="PUZ59477.1"/>
    <property type="molecule type" value="Genomic_DNA"/>
</dbReference>
<proteinExistence type="predicted"/>